<proteinExistence type="predicted"/>
<organism evidence="2 3">
    <name type="scientific">Rhododendron griersonianum</name>
    <dbReference type="NCBI Taxonomy" id="479676"/>
    <lineage>
        <taxon>Eukaryota</taxon>
        <taxon>Viridiplantae</taxon>
        <taxon>Streptophyta</taxon>
        <taxon>Embryophyta</taxon>
        <taxon>Tracheophyta</taxon>
        <taxon>Spermatophyta</taxon>
        <taxon>Magnoliopsida</taxon>
        <taxon>eudicotyledons</taxon>
        <taxon>Gunneridae</taxon>
        <taxon>Pentapetalae</taxon>
        <taxon>asterids</taxon>
        <taxon>Ericales</taxon>
        <taxon>Ericaceae</taxon>
        <taxon>Ericoideae</taxon>
        <taxon>Rhodoreae</taxon>
        <taxon>Rhododendron</taxon>
    </lineage>
</organism>
<feature type="transmembrane region" description="Helical" evidence="1">
    <location>
        <begin position="42"/>
        <end position="62"/>
    </location>
</feature>
<evidence type="ECO:0000313" key="3">
    <source>
        <dbReference type="Proteomes" id="UP000823749"/>
    </source>
</evidence>
<keyword evidence="1" id="KW-0812">Transmembrane</keyword>
<reference evidence="2" key="1">
    <citation type="submission" date="2020-08" db="EMBL/GenBank/DDBJ databases">
        <title>Plant Genome Project.</title>
        <authorList>
            <person name="Zhang R.-G."/>
        </authorList>
    </citation>
    <scope>NUCLEOTIDE SEQUENCE</scope>
    <source>
        <strain evidence="2">WSP0</strain>
        <tissue evidence="2">Leaf</tissue>
    </source>
</reference>
<comment type="caution">
    <text evidence="2">The sequence shown here is derived from an EMBL/GenBank/DDBJ whole genome shotgun (WGS) entry which is preliminary data.</text>
</comment>
<protein>
    <submittedName>
        <fullName evidence="2">Uncharacterized protein</fullName>
    </submittedName>
</protein>
<keyword evidence="1" id="KW-0472">Membrane</keyword>
<accession>A0AAV6IH26</accession>
<sequence length="136" mass="16044">MWSNIFIHCDSLFTGTRNTNTYYSFLPIFYIHLDKNSRSVELNLGGSFKFVGFIFLVVFVWVQKFGKTYVGMLLLLWSIWIVRNDTIFNNKATDRNQVVELTKTRAALWIKARFDIKVYTVEDIKRNFDGAKRLII</sequence>
<evidence type="ECO:0000256" key="1">
    <source>
        <dbReference type="SAM" id="Phobius"/>
    </source>
</evidence>
<keyword evidence="3" id="KW-1185">Reference proteome</keyword>
<gene>
    <name evidence="2" type="ORF">RHGRI_028703</name>
</gene>
<dbReference type="EMBL" id="JACTNZ010000010">
    <property type="protein sequence ID" value="KAG5527856.1"/>
    <property type="molecule type" value="Genomic_DNA"/>
</dbReference>
<dbReference type="Proteomes" id="UP000823749">
    <property type="component" value="Chromosome 10"/>
</dbReference>
<evidence type="ECO:0000313" key="2">
    <source>
        <dbReference type="EMBL" id="KAG5527856.1"/>
    </source>
</evidence>
<feature type="transmembrane region" description="Helical" evidence="1">
    <location>
        <begin position="68"/>
        <end position="86"/>
    </location>
</feature>
<keyword evidence="1" id="KW-1133">Transmembrane helix</keyword>
<dbReference type="AlphaFoldDB" id="A0AAV6IH26"/>
<name>A0AAV6IH26_9ERIC</name>